<comment type="similarity">
    <text evidence="1">Belongs to the esterase D family.</text>
</comment>
<dbReference type="InterPro" id="IPR014186">
    <property type="entry name" value="S-formylglutathione_hydrol"/>
</dbReference>
<evidence type="ECO:0000256" key="3">
    <source>
        <dbReference type="ARBA" id="ARBA00016774"/>
    </source>
</evidence>
<name>A0ABR3T450_9PEZI</name>
<gene>
    <name evidence="6" type="ORF">SLS56_002369</name>
</gene>
<evidence type="ECO:0000313" key="6">
    <source>
        <dbReference type="EMBL" id="KAL1634359.1"/>
    </source>
</evidence>
<dbReference type="PANTHER" id="PTHR10061:SF0">
    <property type="entry name" value="S-FORMYLGLUTATHIONE HYDROLASE"/>
    <property type="match status" value="1"/>
</dbReference>
<keyword evidence="4" id="KW-0719">Serine esterase</keyword>
<dbReference type="SUPFAM" id="SSF53474">
    <property type="entry name" value="alpha/beta-Hydrolases"/>
    <property type="match status" value="1"/>
</dbReference>
<evidence type="ECO:0000256" key="4">
    <source>
        <dbReference type="ARBA" id="ARBA00022487"/>
    </source>
</evidence>
<evidence type="ECO:0000256" key="1">
    <source>
        <dbReference type="ARBA" id="ARBA00005622"/>
    </source>
</evidence>
<protein>
    <recommendedName>
        <fullName evidence="3">S-formylglutathione hydrolase</fullName>
        <ecNumber evidence="2">3.1.2.12</ecNumber>
    </recommendedName>
</protein>
<organism evidence="6 7">
    <name type="scientific">Neofusicoccum ribis</name>
    <dbReference type="NCBI Taxonomy" id="45134"/>
    <lineage>
        <taxon>Eukaryota</taxon>
        <taxon>Fungi</taxon>
        <taxon>Dikarya</taxon>
        <taxon>Ascomycota</taxon>
        <taxon>Pezizomycotina</taxon>
        <taxon>Dothideomycetes</taxon>
        <taxon>Dothideomycetes incertae sedis</taxon>
        <taxon>Botryosphaeriales</taxon>
        <taxon>Botryosphaeriaceae</taxon>
        <taxon>Neofusicoccum</taxon>
    </lineage>
</organism>
<accession>A0ABR3T450</accession>
<dbReference type="EMBL" id="JAJVDC020000016">
    <property type="protein sequence ID" value="KAL1634359.1"/>
    <property type="molecule type" value="Genomic_DNA"/>
</dbReference>
<dbReference type="InterPro" id="IPR029058">
    <property type="entry name" value="AB_hydrolase_fold"/>
</dbReference>
<keyword evidence="7" id="KW-1185">Reference proteome</keyword>
<dbReference type="Proteomes" id="UP001521116">
    <property type="component" value="Unassembled WGS sequence"/>
</dbReference>
<dbReference type="PANTHER" id="PTHR10061">
    <property type="entry name" value="S-FORMYLGLUTATHIONE HYDROLASE"/>
    <property type="match status" value="1"/>
</dbReference>
<proteinExistence type="inferred from homology"/>
<evidence type="ECO:0000313" key="7">
    <source>
        <dbReference type="Proteomes" id="UP001521116"/>
    </source>
</evidence>
<comment type="caution">
    <text evidence="6">The sequence shown here is derived from an EMBL/GenBank/DDBJ whole genome shotgun (WGS) entry which is preliminary data.</text>
</comment>
<dbReference type="InterPro" id="IPR000801">
    <property type="entry name" value="Esterase-like"/>
</dbReference>
<keyword evidence="5" id="KW-0378">Hydrolase</keyword>
<evidence type="ECO:0000256" key="2">
    <source>
        <dbReference type="ARBA" id="ARBA00012479"/>
    </source>
</evidence>
<dbReference type="EC" id="3.1.2.12" evidence="2"/>
<dbReference type="Gene3D" id="3.40.50.1820">
    <property type="entry name" value="alpha/beta hydrolase"/>
    <property type="match status" value="2"/>
</dbReference>
<evidence type="ECO:0000256" key="5">
    <source>
        <dbReference type="ARBA" id="ARBA00022801"/>
    </source>
</evidence>
<reference evidence="6 7" key="1">
    <citation type="submission" date="2024-02" db="EMBL/GenBank/DDBJ databases">
        <title>De novo assembly and annotation of 12 fungi associated with fruit tree decline syndrome in Ontario, Canada.</title>
        <authorList>
            <person name="Sulman M."/>
            <person name="Ellouze W."/>
            <person name="Ilyukhin E."/>
        </authorList>
    </citation>
    <scope>NUCLEOTIDE SEQUENCE [LARGE SCALE GENOMIC DNA]</scope>
    <source>
        <strain evidence="6 7">M1-105</strain>
    </source>
</reference>
<dbReference type="Pfam" id="PF00756">
    <property type="entry name" value="Esterase"/>
    <property type="match status" value="2"/>
</dbReference>
<sequence length="267" mass="29697">MFTTMAFSTTEIIPCFGGKMLKLTHDSKSTACKMALNLYLPPQAISGAQKVPVLMYLSGLTCTSDNCSEKGFFQHRASGLGVPGEDDAIDLGTGASYYVDATRDPWSKGYNMYTYLTKELPEALFGYFQELDGTRFLKNPGKYKSCSAFAPVANPIQCPWGQKAFTEYFGADSLDKWKESDATELVKKWKGPLNLLIDIGTADHFEKEGQLLVDNFIAAAKEVGVDQGIRYRRQPGYNHSYYFMSTFADEHVDYAADALFVCQKSLI</sequence>